<feature type="region of interest" description="Disordered" evidence="2">
    <location>
        <begin position="983"/>
        <end position="1012"/>
    </location>
</feature>
<keyword evidence="1" id="KW-0175">Coiled coil</keyword>
<feature type="compositionally biased region" description="Polar residues" evidence="2">
    <location>
        <begin position="1366"/>
        <end position="1376"/>
    </location>
</feature>
<feature type="compositionally biased region" description="Pro residues" evidence="2">
    <location>
        <begin position="1326"/>
        <end position="1339"/>
    </location>
</feature>
<feature type="region of interest" description="Disordered" evidence="2">
    <location>
        <begin position="1302"/>
        <end position="1468"/>
    </location>
</feature>
<protein>
    <submittedName>
        <fullName evidence="4">Copia protein</fullName>
    </submittedName>
</protein>
<dbReference type="EMBL" id="BKCJ010000795">
    <property type="protein sequence ID" value="GEU36309.1"/>
    <property type="molecule type" value="Genomic_DNA"/>
</dbReference>
<dbReference type="Pfam" id="PF07727">
    <property type="entry name" value="RVT_2"/>
    <property type="match status" value="1"/>
</dbReference>
<feature type="compositionally biased region" description="Basic and acidic residues" evidence="2">
    <location>
        <begin position="983"/>
        <end position="994"/>
    </location>
</feature>
<feature type="compositionally biased region" description="Low complexity" evidence="2">
    <location>
        <begin position="1377"/>
        <end position="1394"/>
    </location>
</feature>
<organism evidence="4">
    <name type="scientific">Tanacetum cinerariifolium</name>
    <name type="common">Dalmatian daisy</name>
    <name type="synonym">Chrysanthemum cinerariifolium</name>
    <dbReference type="NCBI Taxonomy" id="118510"/>
    <lineage>
        <taxon>Eukaryota</taxon>
        <taxon>Viridiplantae</taxon>
        <taxon>Streptophyta</taxon>
        <taxon>Embryophyta</taxon>
        <taxon>Tracheophyta</taxon>
        <taxon>Spermatophyta</taxon>
        <taxon>Magnoliopsida</taxon>
        <taxon>eudicotyledons</taxon>
        <taxon>Gunneridae</taxon>
        <taxon>Pentapetalae</taxon>
        <taxon>asterids</taxon>
        <taxon>campanulids</taxon>
        <taxon>Asterales</taxon>
        <taxon>Asteraceae</taxon>
        <taxon>Asteroideae</taxon>
        <taxon>Anthemideae</taxon>
        <taxon>Anthemidinae</taxon>
        <taxon>Tanacetum</taxon>
    </lineage>
</organism>
<reference evidence="4" key="1">
    <citation type="journal article" date="2019" name="Sci. Rep.">
        <title>Draft genome of Tanacetum cinerariifolium, the natural source of mosquito coil.</title>
        <authorList>
            <person name="Yamashiro T."/>
            <person name="Shiraishi A."/>
            <person name="Satake H."/>
            <person name="Nakayama K."/>
        </authorList>
    </citation>
    <scope>NUCLEOTIDE SEQUENCE</scope>
</reference>
<dbReference type="SUPFAM" id="SSF53098">
    <property type="entry name" value="Ribonuclease H-like"/>
    <property type="match status" value="1"/>
</dbReference>
<gene>
    <name evidence="4" type="ORF">Tci_008287</name>
</gene>
<dbReference type="PANTHER" id="PTHR11439">
    <property type="entry name" value="GAG-POL-RELATED RETROTRANSPOSON"/>
    <property type="match status" value="1"/>
</dbReference>
<feature type="coiled-coil region" evidence="1">
    <location>
        <begin position="100"/>
        <end position="149"/>
    </location>
</feature>
<feature type="region of interest" description="Disordered" evidence="2">
    <location>
        <begin position="1043"/>
        <end position="1107"/>
    </location>
</feature>
<comment type="caution">
    <text evidence="4">The sequence shown here is derived from an EMBL/GenBank/DDBJ whole genome shotgun (WGS) entry which is preliminary data.</text>
</comment>
<dbReference type="InterPro" id="IPR013103">
    <property type="entry name" value="RVT_2"/>
</dbReference>
<dbReference type="CDD" id="cd09272">
    <property type="entry name" value="RNase_HI_RT_Ty1"/>
    <property type="match status" value="1"/>
</dbReference>
<dbReference type="InterPro" id="IPR012337">
    <property type="entry name" value="RNaseH-like_sf"/>
</dbReference>
<proteinExistence type="predicted"/>
<evidence type="ECO:0000256" key="2">
    <source>
        <dbReference type="SAM" id="MobiDB-lite"/>
    </source>
</evidence>
<feature type="domain" description="Reverse transcriptase Ty1/copia-type" evidence="3">
    <location>
        <begin position="494"/>
        <end position="559"/>
    </location>
</feature>
<accession>A0A6L2JHU0</accession>
<evidence type="ECO:0000259" key="3">
    <source>
        <dbReference type="Pfam" id="PF07727"/>
    </source>
</evidence>
<evidence type="ECO:0000256" key="1">
    <source>
        <dbReference type="SAM" id="Coils"/>
    </source>
</evidence>
<sequence>MKTIFDELEAEVDQNAMNRKCDEIERKNLLIENDTLISNCLSKEVFYIATNSELNVSRFSEMHEAHTVVQLKYQHLKENLGNNNSLPTQDGPDFDSVFEIKKLKASIQGKYNAIRKLRAKNREVHLDFLKHLKESVATLHEIVEDAKVERPLDKSVESACLYTKHSHELLEYVIGTCPKDFNKRDKKKATTPLNKKKQTIALTLADQSLGAIPRKISKRTVINLNSDYVCKTCNKCFILANHDMCVIKYLNSVNAPSFAKNVMRKIKQVWKPEHVKQVWKATGTMLTTVGYQWKPTGRIFTLGEQCPLARFTHPKVVLAKKPKSVSTSCSKHMTGDRSRLRNLIKKFTGTVRFGNDHFGAIMEYGYYVICDSVISRVYYVKGLGHNLIFHQRSVLRTPQQNDVVERRNRTLVEAARTMLIFSKAPMFFGQKFLLQPVTPKIDLSFTLVITKPHMSCKDLGKLQPTADIGIFVGYAPSRKGYRIYNKTTRRIMEAIHARLVAKGYRQEEGIDFEESFALVSRIEAIRIFIANAANKNMTIYQMDVKIAFLNGELKEDVLLGKGMTLCHGFSGQQVFQENSRPNFIHSENRQTYSPCLNLGLQVSQNPRGIFINQSNFALEILKKLGMDSCDPVDTPMVDRLKLDEDPLRILVDHTRFRSMVGSLMYLTASRPDLVFVGLWYLKDTAVALTAYADADHAGCQDTRRSTLGSAQLLMDKLINWSSKKQRSIAISTIEAEYIAMSGCYAQIVWMRSQLTDYDFAFNKIPMYCNNRSAIALCCNNVQHSRYYTDMNIPANDAPAEQAHAVAPPTRTDDQNFLAFTTSFTIPAIYIQQFWDTMCFNSSTGLYSCQLDEQWFNLHKDIPRDALDITPTNDNNPFVATPSSDTFIEYVNTLRYPITPRNVSTMSTKTSCAADSMRKNLVMASRGKKKTTHLLILSIRYVRNDGREIFGMPIPDALITDEIKGAPYYGKYQEHVAKYQQHLDAEHGKAAERGATESSKATKTLKNKSPVDQFIFHRRTPMPAEAFGPTESPSLDVKLALTDSETESADEVPKINTGDQDEGQARPNPGIQDEGQAGPNPGVQDEGQAGLNPDLEATDASPLQKPEQLDEEFTTTAYPNVQENLKLPSEDLIIPEEPASSTRTLENQCRSRGLVNVFGPHSSRHLLVMTTTIPPPPPQSQQSSVDQTLLQCIDELEQHMASLLQHNLALEERLDKHRPRLYKLENLNIPHQVSKAVDEIVIDAVDWEMQAPFRAHFSDLPTIDMKEILQQQMFESKSYEAHKDHKKLYDALENSLEHDYSDQLLSDVEEARQKKRKRRDVPRTPSGSPPPQPPPPPPPTGASGAPCTSGALGSSYLPPPPPPSPSTGTFRLTQQQGSEALSSSKSAASAPYSMAWTTSDTRYESAGVSRTQELSPMESPIQDDSIPDEHIHLSDDDDSMNDHLPKADSRKDWWKPLPEEERPANPEPA</sequence>
<feature type="compositionally biased region" description="Basic and acidic residues" evidence="2">
    <location>
        <begin position="1426"/>
        <end position="1468"/>
    </location>
</feature>
<evidence type="ECO:0000313" key="4">
    <source>
        <dbReference type="EMBL" id="GEU36309.1"/>
    </source>
</evidence>
<name>A0A6L2JHU0_TANCI</name>
<dbReference type="PANTHER" id="PTHR11439:SF442">
    <property type="entry name" value="CYSTEINE-RICH RLK (RECEPTOR-LIKE PROTEIN KINASE) 8"/>
    <property type="match status" value="1"/>
</dbReference>